<sequence length="246" mass="28764">MFSYMNSKWKLMLEEQERGIAWSPTSYHGPNEASSSNEYQPDVYYAQDNQHGNEYQPDVYYAQDNQHGNEYQPDVYYAQDNQHGYEYQPDVYYAQENQCGYGEEYQSCNMEYDYTCYQGPYESSTSREYQHDEHLYLLLESEVLMNYLGLGFGSRVEVLDSMCSHTPCYKIDIPLHIHIGSLERSTHPVDTHIHVGCLEHSTHPVDTHFHVGCLEHSTHPVDTHFHVGCLEHSIHPVDTHLRMMLH</sequence>
<proteinExistence type="predicted"/>
<dbReference type="EMBL" id="JAEFBK010000010">
    <property type="protein sequence ID" value="KAG7559590.1"/>
    <property type="molecule type" value="Genomic_DNA"/>
</dbReference>
<dbReference type="AlphaFoldDB" id="A0A8T1ZN50"/>
<organism evidence="1 2">
    <name type="scientific">Arabidopsis thaliana x Arabidopsis arenosa</name>
    <dbReference type="NCBI Taxonomy" id="1240361"/>
    <lineage>
        <taxon>Eukaryota</taxon>
        <taxon>Viridiplantae</taxon>
        <taxon>Streptophyta</taxon>
        <taxon>Embryophyta</taxon>
        <taxon>Tracheophyta</taxon>
        <taxon>Spermatophyta</taxon>
        <taxon>Magnoliopsida</taxon>
        <taxon>eudicotyledons</taxon>
        <taxon>Gunneridae</taxon>
        <taxon>Pentapetalae</taxon>
        <taxon>rosids</taxon>
        <taxon>malvids</taxon>
        <taxon>Brassicales</taxon>
        <taxon>Brassicaceae</taxon>
        <taxon>Camelineae</taxon>
        <taxon>Arabidopsis</taxon>
    </lineage>
</organism>
<accession>A0A8T1ZN50</accession>
<gene>
    <name evidence="1" type="ORF">ISN45_Aa05g011840</name>
</gene>
<evidence type="ECO:0000313" key="2">
    <source>
        <dbReference type="Proteomes" id="UP000694240"/>
    </source>
</evidence>
<comment type="caution">
    <text evidence="1">The sequence shown here is derived from an EMBL/GenBank/DDBJ whole genome shotgun (WGS) entry which is preliminary data.</text>
</comment>
<evidence type="ECO:0000313" key="1">
    <source>
        <dbReference type="EMBL" id="KAG7559590.1"/>
    </source>
</evidence>
<name>A0A8T1ZN50_9BRAS</name>
<protein>
    <submittedName>
        <fullName evidence="1">Uncharacterized protein</fullName>
    </submittedName>
</protein>
<keyword evidence="2" id="KW-1185">Reference proteome</keyword>
<reference evidence="1 2" key="1">
    <citation type="submission" date="2020-12" db="EMBL/GenBank/DDBJ databases">
        <title>Concerted genomic and epigenomic changes stabilize Arabidopsis allopolyploids.</title>
        <authorList>
            <person name="Chen Z."/>
        </authorList>
    </citation>
    <scope>NUCLEOTIDE SEQUENCE [LARGE SCALE GENOMIC DNA]</scope>
    <source>
        <strain evidence="1">Allo738</strain>
        <tissue evidence="1">Leaf</tissue>
    </source>
</reference>
<dbReference type="Proteomes" id="UP000694240">
    <property type="component" value="Chromosome 10"/>
</dbReference>